<feature type="transmembrane region" description="Helical" evidence="7">
    <location>
        <begin position="149"/>
        <end position="171"/>
    </location>
</feature>
<keyword evidence="3 7" id="KW-0812">Transmembrane</keyword>
<organism evidence="9">
    <name type="scientific">Eiseniibacteriota bacterium</name>
    <dbReference type="NCBI Taxonomy" id="2212470"/>
    <lineage>
        <taxon>Bacteria</taxon>
        <taxon>Candidatus Eiseniibacteriota</taxon>
    </lineage>
</organism>
<feature type="transmembrane region" description="Helical" evidence="7">
    <location>
        <begin position="177"/>
        <end position="197"/>
    </location>
</feature>
<evidence type="ECO:0000256" key="3">
    <source>
        <dbReference type="ARBA" id="ARBA00022692"/>
    </source>
</evidence>
<feature type="transmembrane region" description="Helical" evidence="7">
    <location>
        <begin position="91"/>
        <end position="110"/>
    </location>
</feature>
<evidence type="ECO:0000259" key="8">
    <source>
        <dbReference type="PROSITE" id="PS50850"/>
    </source>
</evidence>
<feature type="transmembrane region" description="Helical" evidence="7">
    <location>
        <begin position="116"/>
        <end position="137"/>
    </location>
</feature>
<dbReference type="GO" id="GO:0016020">
    <property type="term" value="C:membrane"/>
    <property type="evidence" value="ECO:0007669"/>
    <property type="project" value="UniProtKB-SubCell"/>
</dbReference>
<feature type="compositionally biased region" description="Low complexity" evidence="6">
    <location>
        <begin position="426"/>
        <end position="436"/>
    </location>
</feature>
<comment type="subcellular location">
    <subcellularLocation>
        <location evidence="1">Membrane</location>
        <topology evidence="1">Multi-pass membrane protein</topology>
    </subcellularLocation>
</comment>
<evidence type="ECO:0000256" key="6">
    <source>
        <dbReference type="SAM" id="MobiDB-lite"/>
    </source>
</evidence>
<evidence type="ECO:0000256" key="1">
    <source>
        <dbReference type="ARBA" id="ARBA00004141"/>
    </source>
</evidence>
<feature type="transmembrane region" description="Helical" evidence="7">
    <location>
        <begin position="263"/>
        <end position="284"/>
    </location>
</feature>
<dbReference type="PANTHER" id="PTHR23504">
    <property type="entry name" value="MAJOR FACILITATOR SUPERFAMILY DOMAIN-CONTAINING PROTEIN 10"/>
    <property type="match status" value="1"/>
</dbReference>
<dbReference type="PROSITE" id="PS50850">
    <property type="entry name" value="MFS"/>
    <property type="match status" value="1"/>
</dbReference>
<evidence type="ECO:0000256" key="2">
    <source>
        <dbReference type="ARBA" id="ARBA00022448"/>
    </source>
</evidence>
<dbReference type="CDD" id="cd17388">
    <property type="entry name" value="MFS_TetA"/>
    <property type="match status" value="1"/>
</dbReference>
<feature type="transmembrane region" description="Helical" evidence="7">
    <location>
        <begin position="62"/>
        <end position="79"/>
    </location>
</feature>
<feature type="domain" description="Major facilitator superfamily (MFS) profile" evidence="8">
    <location>
        <begin position="20"/>
        <end position="414"/>
    </location>
</feature>
<keyword evidence="2" id="KW-0813">Transport</keyword>
<reference evidence="9" key="1">
    <citation type="journal article" date="2020" name="mSystems">
        <title>Genome- and Community-Level Interaction Insights into Carbon Utilization and Element Cycling Functions of Hydrothermarchaeota in Hydrothermal Sediment.</title>
        <authorList>
            <person name="Zhou Z."/>
            <person name="Liu Y."/>
            <person name="Xu W."/>
            <person name="Pan J."/>
            <person name="Luo Z.H."/>
            <person name="Li M."/>
        </authorList>
    </citation>
    <scope>NUCLEOTIDE SEQUENCE [LARGE SCALE GENOMIC DNA]</scope>
    <source>
        <strain evidence="9">SpSt-381</strain>
    </source>
</reference>
<feature type="transmembrane region" description="Helical" evidence="7">
    <location>
        <begin position="353"/>
        <end position="372"/>
    </location>
</feature>
<dbReference type="GO" id="GO:0022857">
    <property type="term" value="F:transmembrane transporter activity"/>
    <property type="evidence" value="ECO:0007669"/>
    <property type="project" value="InterPro"/>
</dbReference>
<proteinExistence type="predicted"/>
<dbReference type="Gene3D" id="1.20.1250.20">
    <property type="entry name" value="MFS general substrate transporter like domains"/>
    <property type="match status" value="1"/>
</dbReference>
<feature type="transmembrane region" description="Helical" evidence="7">
    <location>
        <begin position="320"/>
        <end position="341"/>
    </location>
</feature>
<name>A0A832MKC8_UNCEI</name>
<dbReference type="SUPFAM" id="SSF103473">
    <property type="entry name" value="MFS general substrate transporter"/>
    <property type="match status" value="1"/>
</dbReference>
<dbReference type="EMBL" id="DSQF01000020">
    <property type="protein sequence ID" value="HGZ43672.1"/>
    <property type="molecule type" value="Genomic_DNA"/>
</dbReference>
<feature type="region of interest" description="Disordered" evidence="6">
    <location>
        <begin position="426"/>
        <end position="445"/>
    </location>
</feature>
<feature type="transmembrane region" description="Helical" evidence="7">
    <location>
        <begin position="217"/>
        <end position="243"/>
    </location>
</feature>
<feature type="transmembrane region" description="Helical" evidence="7">
    <location>
        <begin position="392"/>
        <end position="416"/>
    </location>
</feature>
<comment type="caution">
    <text evidence="9">The sequence shown here is derived from an EMBL/GenBank/DDBJ whole genome shotgun (WGS) entry which is preliminary data.</text>
</comment>
<accession>A0A832MKC8</accession>
<dbReference type="AlphaFoldDB" id="A0A832MKC8"/>
<dbReference type="InterPro" id="IPR011701">
    <property type="entry name" value="MFS"/>
</dbReference>
<dbReference type="PANTHER" id="PTHR23504:SF15">
    <property type="entry name" value="MAJOR FACILITATOR SUPERFAMILY (MFS) PROFILE DOMAIN-CONTAINING PROTEIN"/>
    <property type="match status" value="1"/>
</dbReference>
<evidence type="ECO:0000313" key="9">
    <source>
        <dbReference type="EMBL" id="HGZ43672.1"/>
    </source>
</evidence>
<keyword evidence="5 7" id="KW-0472">Membrane</keyword>
<gene>
    <name evidence="9" type="ORF">ENR23_09655</name>
</gene>
<dbReference type="PRINTS" id="PR01035">
    <property type="entry name" value="TCRTETA"/>
</dbReference>
<dbReference type="InterPro" id="IPR001958">
    <property type="entry name" value="Tet-R_TetA/multi-R_MdtG-like"/>
</dbReference>
<dbReference type="InterPro" id="IPR020846">
    <property type="entry name" value="MFS_dom"/>
</dbReference>
<dbReference type="InterPro" id="IPR036259">
    <property type="entry name" value="MFS_trans_sf"/>
</dbReference>
<feature type="transmembrane region" description="Helical" evidence="7">
    <location>
        <begin position="20"/>
        <end position="42"/>
    </location>
</feature>
<evidence type="ECO:0000256" key="7">
    <source>
        <dbReference type="SAM" id="Phobius"/>
    </source>
</evidence>
<feature type="transmembrane region" description="Helical" evidence="7">
    <location>
        <begin position="296"/>
        <end position="314"/>
    </location>
</feature>
<sequence length="445" mass="45654">MRYPAAAVNSTPSAPGGRRALAIVLATLLLDTMGFGIVAPVMPDLIVELTGLSLGEAARASGWLMGTFAAMQALFGPVMGGLSDRFGRRPVLLFCLAAFGLDYLVMGLAPTFGWLFASRAVAGVAGASFVPASAYIADITPPERRARNYGLIGAMFGLGFTLGPAIGGLLGSHGTRAPFFFAGGLALVNAALGGFLLPESLPADRRRPFRLARANPLGTFAALARYRGALPLFAAWFLWMLAHQSYPSTWAFYTQLRFGWSEHAIGLSLSLAGFSMAVSQALLTPRLVPALGERRAILLGLSVGLAGFLATALVPQGWMLYPVMALFALQSLVFPSMNSALSRAVAATEQGELQGAVASLQSVAAILAPPLLTGAFAHFSREGAAPRVPGAPYLLAAACAAGAIAIVATVAGRLFARAAAARAGAAPAGGAAPPAASGDRTTAPS</sequence>
<keyword evidence="4 7" id="KW-1133">Transmembrane helix</keyword>
<protein>
    <submittedName>
        <fullName evidence="9">MFS transporter</fullName>
    </submittedName>
</protein>
<dbReference type="Pfam" id="PF07690">
    <property type="entry name" value="MFS_1"/>
    <property type="match status" value="1"/>
</dbReference>
<evidence type="ECO:0000256" key="5">
    <source>
        <dbReference type="ARBA" id="ARBA00023136"/>
    </source>
</evidence>
<evidence type="ECO:0000256" key="4">
    <source>
        <dbReference type="ARBA" id="ARBA00022989"/>
    </source>
</evidence>